<evidence type="ECO:0000313" key="1">
    <source>
        <dbReference type="EMBL" id="EYB82042.1"/>
    </source>
</evidence>
<dbReference type="GO" id="GO:0019287">
    <property type="term" value="P:isopentenyl diphosphate biosynthetic process, mevalonate pathway"/>
    <property type="evidence" value="ECO:0007669"/>
    <property type="project" value="UniProtKB-UniPathway"/>
</dbReference>
<dbReference type="OrthoDB" id="2401875at2759"/>
<comment type="caution">
    <text evidence="1">The sequence shown here is derived from an EMBL/GenBank/DDBJ whole genome shotgun (WGS) entry which is preliminary data.</text>
</comment>
<dbReference type="GO" id="GO:0006695">
    <property type="term" value="P:cholesterol biosynthetic process"/>
    <property type="evidence" value="ECO:0007669"/>
    <property type="project" value="InterPro"/>
</dbReference>
<protein>
    <recommendedName>
        <fullName evidence="3">Phosphomevalonate kinase</fullName>
    </recommendedName>
</protein>
<dbReference type="InterPro" id="IPR005919">
    <property type="entry name" value="Pmev_kin_anim"/>
</dbReference>
<sequence length="93" mass="9936">MVKLVVLISGKRKSGKDYCCKALKKALEPLKVSIHGVSHSLKKIYANNHGELFLLSKCQPLSGGHPGAVGVGCRTGLVAILGIRGPYFQGYND</sequence>
<keyword evidence="2" id="KW-1185">Reference proteome</keyword>
<dbReference type="Gene3D" id="3.40.50.300">
    <property type="entry name" value="P-loop containing nucleotide triphosphate hydrolases"/>
    <property type="match status" value="1"/>
</dbReference>
<name>A0A016RVF2_9BILA</name>
<dbReference type="Pfam" id="PF04275">
    <property type="entry name" value="P-mevalo_kinase"/>
    <property type="match status" value="1"/>
</dbReference>
<dbReference type="EMBL" id="JARK01001704">
    <property type="protein sequence ID" value="EYB82042.1"/>
    <property type="molecule type" value="Genomic_DNA"/>
</dbReference>
<reference evidence="2" key="1">
    <citation type="journal article" date="2015" name="Nat. Genet.">
        <title>The genome and transcriptome of the zoonotic hookworm Ancylostoma ceylanicum identify infection-specific gene families.</title>
        <authorList>
            <person name="Schwarz E.M."/>
            <person name="Hu Y."/>
            <person name="Antoshechkin I."/>
            <person name="Miller M.M."/>
            <person name="Sternberg P.W."/>
            <person name="Aroian R.V."/>
        </authorList>
    </citation>
    <scope>NUCLEOTIDE SEQUENCE</scope>
    <source>
        <strain evidence="2">HY135</strain>
    </source>
</reference>
<gene>
    <name evidence="1" type="primary">Acey_s0368.g64</name>
    <name evidence="1" type="ORF">Y032_0368g64</name>
</gene>
<proteinExistence type="predicted"/>
<dbReference type="InterPro" id="IPR027417">
    <property type="entry name" value="P-loop_NTPase"/>
</dbReference>
<evidence type="ECO:0000313" key="2">
    <source>
        <dbReference type="Proteomes" id="UP000024635"/>
    </source>
</evidence>
<organism evidence="1 2">
    <name type="scientific">Ancylostoma ceylanicum</name>
    <dbReference type="NCBI Taxonomy" id="53326"/>
    <lineage>
        <taxon>Eukaryota</taxon>
        <taxon>Metazoa</taxon>
        <taxon>Ecdysozoa</taxon>
        <taxon>Nematoda</taxon>
        <taxon>Chromadorea</taxon>
        <taxon>Rhabditida</taxon>
        <taxon>Rhabditina</taxon>
        <taxon>Rhabditomorpha</taxon>
        <taxon>Strongyloidea</taxon>
        <taxon>Ancylostomatidae</taxon>
        <taxon>Ancylostomatinae</taxon>
        <taxon>Ancylostoma</taxon>
    </lineage>
</organism>
<dbReference type="GO" id="GO:0004631">
    <property type="term" value="F:phosphomevalonate kinase activity"/>
    <property type="evidence" value="ECO:0007669"/>
    <property type="project" value="InterPro"/>
</dbReference>
<dbReference type="Proteomes" id="UP000024635">
    <property type="component" value="Unassembled WGS sequence"/>
</dbReference>
<dbReference type="UniPathway" id="UPA00057">
    <property type="reaction ID" value="UER00099"/>
</dbReference>
<dbReference type="AlphaFoldDB" id="A0A016RVF2"/>
<evidence type="ECO:0008006" key="3">
    <source>
        <dbReference type="Google" id="ProtNLM"/>
    </source>
</evidence>
<accession>A0A016RVF2</accession>
<dbReference type="GO" id="GO:0005737">
    <property type="term" value="C:cytoplasm"/>
    <property type="evidence" value="ECO:0007669"/>
    <property type="project" value="InterPro"/>
</dbReference>